<dbReference type="NCBIfam" id="NF003843">
    <property type="entry name" value="PRK05422.1"/>
    <property type="match status" value="1"/>
</dbReference>
<evidence type="ECO:0000256" key="1">
    <source>
        <dbReference type="ARBA" id="ARBA00022490"/>
    </source>
</evidence>
<dbReference type="PANTHER" id="PTHR30308:SF2">
    <property type="entry name" value="SSRA-BINDING PROTEIN"/>
    <property type="match status" value="1"/>
</dbReference>
<evidence type="ECO:0000313" key="6">
    <source>
        <dbReference type="Proteomes" id="UP000233491"/>
    </source>
</evidence>
<dbReference type="PANTHER" id="PTHR30308">
    <property type="entry name" value="TMRNA-BINDING COMPONENT OF TRANS-TRANSLATION TAGGING COMPLEX"/>
    <property type="match status" value="1"/>
</dbReference>
<comment type="subcellular location">
    <subcellularLocation>
        <location evidence="3">Cytoplasm</location>
    </subcellularLocation>
    <text evidence="3">The tmRNA-SmpB complex associates with stalled 70S ribosomes.</text>
</comment>
<dbReference type="InterPro" id="IPR023620">
    <property type="entry name" value="SmpB"/>
</dbReference>
<dbReference type="CDD" id="cd09294">
    <property type="entry name" value="SmpB"/>
    <property type="match status" value="1"/>
</dbReference>
<dbReference type="Gene3D" id="2.40.280.10">
    <property type="match status" value="1"/>
</dbReference>
<comment type="caution">
    <text evidence="5">The sequence shown here is derived from an EMBL/GenBank/DDBJ whole genome shotgun (WGS) entry which is preliminary data.</text>
</comment>
<comment type="similarity">
    <text evidence="3">Belongs to the SmpB family.</text>
</comment>
<gene>
    <name evidence="3" type="primary">smpB</name>
    <name evidence="5" type="ORF">CXZ10_04755</name>
</gene>
<dbReference type="InterPro" id="IPR020081">
    <property type="entry name" value="SsrA-bd_prot_CS"/>
</dbReference>
<dbReference type="GO" id="GO:0070930">
    <property type="term" value="P:trans-translation-dependent protein tagging"/>
    <property type="evidence" value="ECO:0007669"/>
    <property type="project" value="TreeGrafter"/>
</dbReference>
<sequence>MAQKKKKADPNRKVVADNRAARYHYALGEKLEAGIMLLGTEVKSLRAGRINLGEAYVGVAGSEVYLYNAHIPEYLQGNRFNHELRRPRKLLLHRRQIDRLIASIQRQGMTIVPLRLYFNERGMAKCEISVAEGKKLHDKRQATKERDWNREKARLLRSHN</sequence>
<dbReference type="GO" id="GO:0070929">
    <property type="term" value="P:trans-translation"/>
    <property type="evidence" value="ECO:0007669"/>
    <property type="project" value="UniProtKB-UniRule"/>
</dbReference>
<protein>
    <recommendedName>
        <fullName evidence="3">SsrA-binding protein</fullName>
    </recommendedName>
    <alternativeName>
        <fullName evidence="3">Small protein B</fullName>
    </alternativeName>
</protein>
<feature type="region of interest" description="Disordered" evidence="4">
    <location>
        <begin position="141"/>
        <end position="160"/>
    </location>
</feature>
<evidence type="ECO:0000256" key="4">
    <source>
        <dbReference type="SAM" id="MobiDB-lite"/>
    </source>
</evidence>
<feature type="compositionally biased region" description="Basic and acidic residues" evidence="4">
    <location>
        <begin position="141"/>
        <end position="154"/>
    </location>
</feature>
<dbReference type="HAMAP" id="MF_00023">
    <property type="entry name" value="SmpB"/>
    <property type="match status" value="1"/>
</dbReference>
<dbReference type="InterPro" id="IPR000037">
    <property type="entry name" value="SsrA-bd_prot"/>
</dbReference>
<dbReference type="Pfam" id="PF01668">
    <property type="entry name" value="SmpB"/>
    <property type="match status" value="1"/>
</dbReference>
<dbReference type="GO" id="GO:0003723">
    <property type="term" value="F:RNA binding"/>
    <property type="evidence" value="ECO:0007669"/>
    <property type="project" value="UniProtKB-UniRule"/>
</dbReference>
<dbReference type="SUPFAM" id="SSF74982">
    <property type="entry name" value="Small protein B (SmpB)"/>
    <property type="match status" value="1"/>
</dbReference>
<keyword evidence="2 3" id="KW-0694">RNA-binding</keyword>
<accession>A0A1I4QGH6</accession>
<dbReference type="PROSITE" id="PS01317">
    <property type="entry name" value="SSRP"/>
    <property type="match status" value="1"/>
</dbReference>
<proteinExistence type="inferred from homology"/>
<dbReference type="EMBL" id="PJNW01000002">
    <property type="protein sequence ID" value="PKR90674.1"/>
    <property type="molecule type" value="Genomic_DNA"/>
</dbReference>
<dbReference type="OrthoDB" id="9805462at2"/>
<dbReference type="NCBIfam" id="TIGR00086">
    <property type="entry name" value="smpB"/>
    <property type="match status" value="1"/>
</dbReference>
<organism evidence="5 6">
    <name type="scientific">Pleomorphomonas diazotrophica</name>
    <dbReference type="NCBI Taxonomy" id="1166257"/>
    <lineage>
        <taxon>Bacteria</taxon>
        <taxon>Pseudomonadati</taxon>
        <taxon>Pseudomonadota</taxon>
        <taxon>Alphaproteobacteria</taxon>
        <taxon>Hyphomicrobiales</taxon>
        <taxon>Pleomorphomonadaceae</taxon>
        <taxon>Pleomorphomonas</taxon>
    </lineage>
</organism>
<dbReference type="RefSeq" id="WP_101287930.1">
    <property type="nucleotide sequence ID" value="NZ_FOUQ01000001.1"/>
</dbReference>
<dbReference type="AlphaFoldDB" id="A0A1I4QGH6"/>
<dbReference type="GO" id="GO:0005829">
    <property type="term" value="C:cytosol"/>
    <property type="evidence" value="ECO:0007669"/>
    <property type="project" value="TreeGrafter"/>
</dbReference>
<dbReference type="Proteomes" id="UP000233491">
    <property type="component" value="Unassembled WGS sequence"/>
</dbReference>
<reference evidence="5 6" key="1">
    <citation type="submission" date="2017-12" db="EMBL/GenBank/DDBJ databases">
        <title>Anaerobic carbon monoxide metabolism by Pleomorphomonas carboxyditropha sp. nov., a new mesophilic hydrogenogenic carboxidotroph.</title>
        <authorList>
            <person name="Esquivel-Elizondo S."/>
            <person name="Krajmalnik-Brown R."/>
        </authorList>
    </citation>
    <scope>NUCLEOTIDE SEQUENCE [LARGE SCALE GENOMIC DNA]</scope>
    <source>
        <strain evidence="5 6">R5-392</strain>
    </source>
</reference>
<evidence type="ECO:0000256" key="3">
    <source>
        <dbReference type="HAMAP-Rule" id="MF_00023"/>
    </source>
</evidence>
<evidence type="ECO:0000313" key="5">
    <source>
        <dbReference type="EMBL" id="PKR90674.1"/>
    </source>
</evidence>
<comment type="function">
    <text evidence="3">Required for rescue of stalled ribosomes mediated by trans-translation. Binds to transfer-messenger RNA (tmRNA), required for stable association of tmRNA with ribosomes. tmRNA and SmpB together mimic tRNA shape, replacing the anticodon stem-loop with SmpB. tmRNA is encoded by the ssrA gene; the 2 termini fold to resemble tRNA(Ala) and it encodes a 'tag peptide', a short internal open reading frame. During trans-translation Ala-aminoacylated tmRNA acts like a tRNA, entering the A-site of stalled ribosomes, displacing the stalled mRNA. The ribosome then switches to translate the ORF on the tmRNA; the nascent peptide is terminated with the 'tag peptide' encoded by the tmRNA and targeted for degradation. The ribosome is freed to recommence translation, which seems to be the essential function of trans-translation.</text>
</comment>
<name>A0A1I4QGH6_9HYPH</name>
<keyword evidence="1 3" id="KW-0963">Cytoplasm</keyword>
<evidence type="ECO:0000256" key="2">
    <source>
        <dbReference type="ARBA" id="ARBA00022884"/>
    </source>
</evidence>
<keyword evidence="6" id="KW-1185">Reference proteome</keyword>